<keyword evidence="4" id="KW-1185">Reference proteome</keyword>
<keyword evidence="1" id="KW-0479">Metal-binding</keyword>
<dbReference type="PROSITE" id="PS51819">
    <property type="entry name" value="VOC"/>
    <property type="match status" value="1"/>
</dbReference>
<reference evidence="3 4" key="1">
    <citation type="submission" date="2022-06" db="EMBL/GenBank/DDBJ databases">
        <title>Halogeometricum sp. a new haloarchaeum isolate from saline soil.</title>
        <authorList>
            <person name="Strakova D."/>
            <person name="Galisteo C."/>
            <person name="Sanchez-Porro C."/>
            <person name="Ventosa A."/>
        </authorList>
    </citation>
    <scope>NUCLEOTIDE SEQUENCE [LARGE SCALE GENOMIC DNA]</scope>
    <source>
        <strain evidence="4">S3BR25-2</strain>
    </source>
</reference>
<comment type="caution">
    <text evidence="3">The sequence shown here is derived from an EMBL/GenBank/DDBJ whole genome shotgun (WGS) entry which is preliminary data.</text>
</comment>
<dbReference type="Gene3D" id="3.10.180.10">
    <property type="entry name" value="2,3-Dihydroxybiphenyl 1,2-Dioxygenase, domain 1"/>
    <property type="match status" value="1"/>
</dbReference>
<evidence type="ECO:0000313" key="3">
    <source>
        <dbReference type="EMBL" id="MDS0295839.1"/>
    </source>
</evidence>
<feature type="domain" description="VOC" evidence="2">
    <location>
        <begin position="2"/>
        <end position="121"/>
    </location>
</feature>
<dbReference type="CDD" id="cd06587">
    <property type="entry name" value="VOC"/>
    <property type="match status" value="1"/>
</dbReference>
<dbReference type="EMBL" id="JAMQOQ010000005">
    <property type="protein sequence ID" value="MDS0295839.1"/>
    <property type="molecule type" value="Genomic_DNA"/>
</dbReference>
<evidence type="ECO:0000259" key="2">
    <source>
        <dbReference type="PROSITE" id="PS51819"/>
    </source>
</evidence>
<dbReference type="InterPro" id="IPR029068">
    <property type="entry name" value="Glyas_Bleomycin-R_OHBP_Dase"/>
</dbReference>
<dbReference type="SUPFAM" id="SSF54593">
    <property type="entry name" value="Glyoxalase/Bleomycin resistance protein/Dihydroxybiphenyl dioxygenase"/>
    <property type="match status" value="1"/>
</dbReference>
<evidence type="ECO:0000256" key="1">
    <source>
        <dbReference type="ARBA" id="ARBA00022723"/>
    </source>
</evidence>
<dbReference type="RefSeq" id="WP_310929809.1">
    <property type="nucleotide sequence ID" value="NZ_JAMQOQ010000005.1"/>
</dbReference>
<proteinExistence type="predicted"/>
<gene>
    <name evidence="3" type="ORF">NDI79_16830</name>
</gene>
<organism evidence="3 4">
    <name type="scientific">Halogeometricum luteum</name>
    <dbReference type="NCBI Taxonomy" id="2950537"/>
    <lineage>
        <taxon>Archaea</taxon>
        <taxon>Methanobacteriati</taxon>
        <taxon>Methanobacteriota</taxon>
        <taxon>Stenosarchaea group</taxon>
        <taxon>Halobacteria</taxon>
        <taxon>Halobacteriales</taxon>
        <taxon>Haloferacaceae</taxon>
        <taxon>Halogeometricum</taxon>
    </lineage>
</organism>
<name>A0ABU2G6J6_9EURY</name>
<dbReference type="PANTHER" id="PTHR43048">
    <property type="entry name" value="METHYLMALONYL-COA EPIMERASE"/>
    <property type="match status" value="1"/>
</dbReference>
<accession>A0ABU2G6J6</accession>
<dbReference type="PANTHER" id="PTHR43048:SF3">
    <property type="entry name" value="METHYLMALONYL-COA EPIMERASE, MITOCHONDRIAL"/>
    <property type="match status" value="1"/>
</dbReference>
<evidence type="ECO:0000313" key="4">
    <source>
        <dbReference type="Proteomes" id="UP001254813"/>
    </source>
</evidence>
<dbReference type="InterPro" id="IPR051785">
    <property type="entry name" value="MMCE/EMCE_epimerase"/>
</dbReference>
<dbReference type="InterPro" id="IPR037523">
    <property type="entry name" value="VOC_core"/>
</dbReference>
<protein>
    <submittedName>
        <fullName evidence="3">VOC family protein</fullName>
    </submittedName>
</protein>
<dbReference type="Proteomes" id="UP001254813">
    <property type="component" value="Unassembled WGS sequence"/>
</dbReference>
<dbReference type="InterPro" id="IPR004360">
    <property type="entry name" value="Glyas_Fos-R_dOase_dom"/>
</dbReference>
<dbReference type="Pfam" id="PF00903">
    <property type="entry name" value="Glyoxalase"/>
    <property type="match status" value="1"/>
</dbReference>
<sequence>MRLIHTAITVSDLDAMLEFYGELGLSKTGEFTLNGVENVYVGGGDGLEIQFKHDPDSEESVDPAGIDHLAVEVDDADEAFEELRAATDCPVVREPFDVDPAGARAAFVEDPDGYVVELVEYLE</sequence>